<dbReference type="PROSITE" id="PS51257">
    <property type="entry name" value="PROKAR_LIPOPROTEIN"/>
    <property type="match status" value="1"/>
</dbReference>
<dbReference type="RefSeq" id="WP_102721194.1">
    <property type="nucleotide sequence ID" value="NZ_CACRSS010000021.1"/>
</dbReference>
<evidence type="ECO:0000313" key="3">
    <source>
        <dbReference type="EMBL" id="VYT27488.1"/>
    </source>
</evidence>
<keyword evidence="1" id="KW-0812">Transmembrane</keyword>
<keyword evidence="1" id="KW-1133">Transmembrane helix</keyword>
<reference evidence="3" key="1">
    <citation type="submission" date="2019-11" db="EMBL/GenBank/DDBJ databases">
        <authorList>
            <person name="Feng L."/>
        </authorList>
    </citation>
    <scope>NUCLEOTIDE SEQUENCE</scope>
    <source>
        <strain evidence="3">AMuciniphilaLFYP55</strain>
    </source>
</reference>
<keyword evidence="1" id="KW-0472">Membrane</keyword>
<protein>
    <recommendedName>
        <fullName evidence="4">PH domain-containing protein</fullName>
    </recommendedName>
</protein>
<feature type="transmembrane region" description="Helical" evidence="1">
    <location>
        <begin position="238"/>
        <end position="260"/>
    </location>
</feature>
<organism evidence="3">
    <name type="scientific">Akkermansia muciniphila</name>
    <dbReference type="NCBI Taxonomy" id="239935"/>
    <lineage>
        <taxon>Bacteria</taxon>
        <taxon>Pseudomonadati</taxon>
        <taxon>Verrucomicrobiota</taxon>
        <taxon>Verrucomicrobiia</taxon>
        <taxon>Verrucomicrobiales</taxon>
        <taxon>Akkermansiaceae</taxon>
        <taxon>Akkermansia</taxon>
    </lineage>
</organism>
<evidence type="ECO:0000256" key="2">
    <source>
        <dbReference type="SAM" id="SignalP"/>
    </source>
</evidence>
<sequence>MNKKVVRTAIIYIVSLAVFACAFAQANTLSENWGAALLFQILVFFIINEAWYWLCAWPGIFLALFQQVKDKNVPEQNREKYIRGLNKLVRITSIIILILPHIIYGMLWMANVLSQGALQGWGKVDLDASLFFPSYLSCIILFILVFIFSIQPYSISHFMMEWFEPGLGKEKVVEEEDGAKLSTPTAPLNVRDEEQGNHSILFDAHYRKVVKEMEPNEEILAVTAPIPYAFNRQTRIELMIGVPFILASVWVASMLFKIVSQSGFSFIFWGLILMFLVFFSVGCLLVFSPARWRKRLSRTDYFVTSKRVFLAEGRDLHQFFWKDEPYVSLQMHNELLGSVYISRRTHVNACLDKLFGKGKVNAYETDETGKMNGLLNIPQAGDIYAMIESLMEHSKEK</sequence>
<accession>A0A6N2VBC4</accession>
<keyword evidence="2" id="KW-0732">Signal</keyword>
<feature type="transmembrane region" description="Helical" evidence="1">
    <location>
        <begin position="88"/>
        <end position="110"/>
    </location>
</feature>
<evidence type="ECO:0000256" key="1">
    <source>
        <dbReference type="SAM" id="Phobius"/>
    </source>
</evidence>
<dbReference type="EMBL" id="CACRSS010000021">
    <property type="protein sequence ID" value="VYT27488.1"/>
    <property type="molecule type" value="Genomic_DNA"/>
</dbReference>
<feature type="signal peptide" evidence="2">
    <location>
        <begin position="1"/>
        <end position="26"/>
    </location>
</feature>
<dbReference type="AlphaFoldDB" id="A0A6N2VBC4"/>
<proteinExistence type="predicted"/>
<feature type="chain" id="PRO_5027059755" description="PH domain-containing protein" evidence="2">
    <location>
        <begin position="27"/>
        <end position="397"/>
    </location>
</feature>
<feature type="transmembrane region" description="Helical" evidence="1">
    <location>
        <begin position="266"/>
        <end position="287"/>
    </location>
</feature>
<evidence type="ECO:0008006" key="4">
    <source>
        <dbReference type="Google" id="ProtNLM"/>
    </source>
</evidence>
<feature type="transmembrane region" description="Helical" evidence="1">
    <location>
        <begin position="130"/>
        <end position="150"/>
    </location>
</feature>
<gene>
    <name evidence="3" type="ORF">AMLFYP55_01436</name>
</gene>
<name>A0A6N2VBC4_9BACT</name>
<dbReference type="OrthoDB" id="199477at2"/>
<feature type="transmembrane region" description="Helical" evidence="1">
    <location>
        <begin position="50"/>
        <end position="68"/>
    </location>
</feature>